<dbReference type="EMBL" id="MSFU01000010">
    <property type="protein sequence ID" value="PWY74978.1"/>
    <property type="molecule type" value="Genomic_DNA"/>
</dbReference>
<keyword evidence="1" id="KW-1133">Transmembrane helix</keyword>
<accession>A0A317VQ19</accession>
<evidence type="ECO:0000256" key="1">
    <source>
        <dbReference type="SAM" id="Phobius"/>
    </source>
</evidence>
<dbReference type="GeneID" id="37048593"/>
<name>A0A317VQ19_ASPEC</name>
<proteinExistence type="predicted"/>
<dbReference type="Proteomes" id="UP000246171">
    <property type="component" value="Unassembled WGS sequence"/>
</dbReference>
<protein>
    <submittedName>
        <fullName evidence="2">Uncharacterized protein</fullName>
    </submittedName>
</protein>
<keyword evidence="3" id="KW-1185">Reference proteome</keyword>
<reference evidence="2" key="1">
    <citation type="submission" date="2016-12" db="EMBL/GenBank/DDBJ databases">
        <title>The genomes of Aspergillus section Nigri reveals drivers in fungal speciation.</title>
        <authorList>
            <consortium name="DOE Joint Genome Institute"/>
            <person name="Vesth T.C."/>
            <person name="Nybo J."/>
            <person name="Theobald S."/>
            <person name="Brandl J."/>
            <person name="Frisvad J.C."/>
            <person name="Nielsen K.F."/>
            <person name="Lyhne E.K."/>
            <person name="Kogle M.E."/>
            <person name="Kuo A."/>
            <person name="Riley R."/>
            <person name="Clum A."/>
            <person name="Nolan M."/>
            <person name="Lipzen A."/>
            <person name="Salamov A."/>
            <person name="Henrissat B."/>
            <person name="Wiebenga A."/>
            <person name="De vries R.P."/>
            <person name="Grigoriev I.V."/>
            <person name="Mortensen U.H."/>
            <person name="Andersen M.R."/>
            <person name="Baker S.E."/>
        </authorList>
    </citation>
    <scope>NUCLEOTIDE SEQUENCE</scope>
    <source>
        <strain evidence="2">CBS 122712</strain>
    </source>
</reference>
<dbReference type="AlphaFoldDB" id="A0A317VQ19"/>
<feature type="transmembrane region" description="Helical" evidence="1">
    <location>
        <begin position="44"/>
        <end position="65"/>
    </location>
</feature>
<keyword evidence="1" id="KW-0472">Membrane</keyword>
<organism evidence="2 3">
    <name type="scientific">Aspergillus eucalypticola (strain CBS 122712 / IBT 29274)</name>
    <dbReference type="NCBI Taxonomy" id="1448314"/>
    <lineage>
        <taxon>Eukaryota</taxon>
        <taxon>Fungi</taxon>
        <taxon>Dikarya</taxon>
        <taxon>Ascomycota</taxon>
        <taxon>Pezizomycotina</taxon>
        <taxon>Eurotiomycetes</taxon>
        <taxon>Eurotiomycetidae</taxon>
        <taxon>Eurotiales</taxon>
        <taxon>Aspergillaceae</taxon>
        <taxon>Aspergillus</taxon>
        <taxon>Aspergillus subgen. Circumdati</taxon>
    </lineage>
</organism>
<sequence>MGNKLSPCYAGDDVIVTASYKKSRNLNCQGASNFLDPPQDPPTFTPVVVPLLVTHMYPTIQYLYAMRRSWCFLSRLTVIWATRLLMAACVFKPKSPIVF</sequence>
<evidence type="ECO:0000313" key="2">
    <source>
        <dbReference type="EMBL" id="PWY74978.1"/>
    </source>
</evidence>
<comment type="caution">
    <text evidence="2">The sequence shown here is derived from an EMBL/GenBank/DDBJ whole genome shotgun (WGS) entry which is preliminary data.</text>
</comment>
<keyword evidence="1" id="KW-0812">Transmembrane</keyword>
<evidence type="ECO:0000313" key="3">
    <source>
        <dbReference type="Proteomes" id="UP000246171"/>
    </source>
</evidence>
<dbReference type="VEuPathDB" id="FungiDB:BO83DRAFT_19992"/>
<dbReference type="RefSeq" id="XP_025389073.1">
    <property type="nucleotide sequence ID" value="XM_025526631.1"/>
</dbReference>
<gene>
    <name evidence="2" type="ORF">BO83DRAFT_19992</name>
</gene>